<accession>A0A934THM9</accession>
<dbReference type="Pfam" id="PF00501">
    <property type="entry name" value="AMP-binding"/>
    <property type="match status" value="1"/>
</dbReference>
<feature type="domain" description="AMP-dependent synthetase/ligase" evidence="2">
    <location>
        <begin position="2"/>
        <end position="305"/>
    </location>
</feature>
<dbReference type="GO" id="GO:0044550">
    <property type="term" value="P:secondary metabolite biosynthetic process"/>
    <property type="evidence" value="ECO:0007669"/>
    <property type="project" value="TreeGrafter"/>
</dbReference>
<feature type="domain" description="AMP-binding enzyme C-terminal" evidence="3">
    <location>
        <begin position="355"/>
        <end position="428"/>
    </location>
</feature>
<evidence type="ECO:0000313" key="4">
    <source>
        <dbReference type="EMBL" id="MBK5925796.1"/>
    </source>
</evidence>
<dbReference type="Gene3D" id="3.40.50.12780">
    <property type="entry name" value="N-terminal domain of ligase-like"/>
    <property type="match status" value="1"/>
</dbReference>
<dbReference type="PANTHER" id="PTHR43352:SF1">
    <property type="entry name" value="ANTHRANILATE--COA LIGASE"/>
    <property type="match status" value="1"/>
</dbReference>
<dbReference type="AlphaFoldDB" id="A0A934THM9"/>
<dbReference type="SUPFAM" id="SSF56801">
    <property type="entry name" value="Acetyl-CoA synthetase-like"/>
    <property type="match status" value="1"/>
</dbReference>
<evidence type="ECO:0000259" key="3">
    <source>
        <dbReference type="Pfam" id="PF13193"/>
    </source>
</evidence>
<gene>
    <name evidence="4" type="ORF">CCR87_00220</name>
</gene>
<dbReference type="InterPro" id="IPR045851">
    <property type="entry name" value="AMP-bd_C_sf"/>
</dbReference>
<dbReference type="Gene3D" id="3.30.300.30">
    <property type="match status" value="1"/>
</dbReference>
<comment type="caution">
    <text evidence="4">The sequence shown here is derived from an EMBL/GenBank/DDBJ whole genome shotgun (WGS) entry which is preliminary data.</text>
</comment>
<organism evidence="4 5">
    <name type="scientific">Rhodobaculum claviforme</name>
    <dbReference type="NCBI Taxonomy" id="1549854"/>
    <lineage>
        <taxon>Bacteria</taxon>
        <taxon>Pseudomonadati</taxon>
        <taxon>Pseudomonadota</taxon>
        <taxon>Alphaproteobacteria</taxon>
        <taxon>Rhodobacterales</taxon>
        <taxon>Paracoccaceae</taxon>
        <taxon>Rhodobaculum</taxon>
    </lineage>
</organism>
<dbReference type="InterPro" id="IPR000873">
    <property type="entry name" value="AMP-dep_synth/lig_dom"/>
</dbReference>
<keyword evidence="5" id="KW-1185">Reference proteome</keyword>
<dbReference type="EMBL" id="NHSD01000015">
    <property type="protein sequence ID" value="MBK5925796.1"/>
    <property type="molecule type" value="Genomic_DNA"/>
</dbReference>
<sequence length="448" mass="47019">MGLVPGDRVLMRLANSVEFPIVFLGAIAAGLVPVPTSAQLTGPEVSALARALRPALIVAGPGVAVPDAPGAPVLDLAALRALFDGPPCDWDMGTPDRLAYIVYTSGTSGRPRGVMHAHRAVWARRMMWDGWYGLQEGDRLLHAGALNWTYTLGTGLLDPWAAGACALVPGPGVSPAQLPLLMRRFDVTLFAAAPGIYRQMLRGAGQLALPHLRHGLSAGEKMADDTRAAWHAATGTRVHEAFGMSECSTFLSGSPARPAPDGSSGHAQPGRRLALIGADGAPVPRGQPGVIAVHRDDPGLFLGYLDAEAETAGRFAGAWFLTGDLGVMDDDGAITYLGRDDDMMNAGGVRVSPLEVEAALTAHPAIQDAAACEVEVAPGVRVIAAFYVAQAEIPEATLAAFAAERLARYKQPRIWRRVPALPRGANNKLSRRVLRDGFSPGGEVQGAV</sequence>
<dbReference type="InterPro" id="IPR025110">
    <property type="entry name" value="AMP-bd_C"/>
</dbReference>
<name>A0A934THM9_9RHOB</name>
<protein>
    <submittedName>
        <fullName evidence="4">Benzoate--CoA ligase</fullName>
    </submittedName>
</protein>
<reference evidence="4" key="1">
    <citation type="submission" date="2017-05" db="EMBL/GenBank/DDBJ databases">
        <authorList>
            <person name="Imhoff J.F."/>
            <person name="Rahn T."/>
            <person name="Kuenzel S."/>
            <person name="Neulinger S.C."/>
        </authorList>
    </citation>
    <scope>NUCLEOTIDE SEQUENCE</scope>
    <source>
        <strain evidence="4">LMG 28126</strain>
    </source>
</reference>
<dbReference type="InterPro" id="IPR042099">
    <property type="entry name" value="ANL_N_sf"/>
</dbReference>
<proteinExistence type="predicted"/>
<dbReference type="InterPro" id="IPR020845">
    <property type="entry name" value="AMP-binding_CS"/>
</dbReference>
<evidence type="ECO:0000256" key="1">
    <source>
        <dbReference type="ARBA" id="ARBA00022598"/>
    </source>
</evidence>
<dbReference type="PANTHER" id="PTHR43352">
    <property type="entry name" value="ACETYL-COA SYNTHETASE"/>
    <property type="match status" value="1"/>
</dbReference>
<dbReference type="Pfam" id="PF13193">
    <property type="entry name" value="AMP-binding_C"/>
    <property type="match status" value="1"/>
</dbReference>
<dbReference type="GO" id="GO:0016878">
    <property type="term" value="F:acid-thiol ligase activity"/>
    <property type="evidence" value="ECO:0007669"/>
    <property type="project" value="TreeGrafter"/>
</dbReference>
<keyword evidence="1 4" id="KW-0436">Ligase</keyword>
<evidence type="ECO:0000313" key="5">
    <source>
        <dbReference type="Proteomes" id="UP000706333"/>
    </source>
</evidence>
<dbReference type="PROSITE" id="PS00455">
    <property type="entry name" value="AMP_BINDING"/>
    <property type="match status" value="1"/>
</dbReference>
<reference evidence="4" key="2">
    <citation type="journal article" date="2020" name="Microorganisms">
        <title>Osmotic Adaptation and Compatible Solute Biosynthesis of Phototrophic Bacteria as Revealed from Genome Analyses.</title>
        <authorList>
            <person name="Imhoff J.F."/>
            <person name="Rahn T."/>
            <person name="Kunzel S."/>
            <person name="Keller A."/>
            <person name="Neulinger S.C."/>
        </authorList>
    </citation>
    <scope>NUCLEOTIDE SEQUENCE</scope>
    <source>
        <strain evidence="4">LMG 28126</strain>
    </source>
</reference>
<evidence type="ECO:0000259" key="2">
    <source>
        <dbReference type="Pfam" id="PF00501"/>
    </source>
</evidence>
<dbReference type="Proteomes" id="UP000706333">
    <property type="component" value="Unassembled WGS sequence"/>
</dbReference>